<dbReference type="InterPro" id="IPR004368">
    <property type="entry name" value="TIF_IF1"/>
</dbReference>
<dbReference type="Proteomes" id="UP000034889">
    <property type="component" value="Unassembled WGS sequence"/>
</dbReference>
<keyword evidence="4" id="KW-0694">RNA-binding</keyword>
<dbReference type="PANTHER" id="PTHR33370:SF1">
    <property type="entry name" value="TRANSLATION INITIATION FACTOR IF-1, CHLOROPLASTIC"/>
    <property type="match status" value="1"/>
</dbReference>
<dbReference type="GO" id="GO:0005829">
    <property type="term" value="C:cytosol"/>
    <property type="evidence" value="ECO:0007669"/>
    <property type="project" value="TreeGrafter"/>
</dbReference>
<evidence type="ECO:0000256" key="3">
    <source>
        <dbReference type="ARBA" id="ARBA00022917"/>
    </source>
</evidence>
<evidence type="ECO:0000259" key="6">
    <source>
        <dbReference type="PROSITE" id="PS50832"/>
    </source>
</evidence>
<comment type="subunit">
    <text evidence="4">Component of the 30S ribosomal translation pre-initiation complex which assembles on the 30S ribosome in the order IF-2 and IF-3, IF-1 and N-formylmethionyl-tRNA(fMet); mRNA recruitment can occur at any time during PIC assembly.</text>
</comment>
<evidence type="ECO:0000313" key="7">
    <source>
        <dbReference type="EMBL" id="KKT78948.1"/>
    </source>
</evidence>
<dbReference type="GO" id="GO:0019843">
    <property type="term" value="F:rRNA binding"/>
    <property type="evidence" value="ECO:0007669"/>
    <property type="project" value="UniProtKB-UniRule"/>
</dbReference>
<evidence type="ECO:0000256" key="2">
    <source>
        <dbReference type="ARBA" id="ARBA00022540"/>
    </source>
</evidence>
<dbReference type="PANTHER" id="PTHR33370">
    <property type="entry name" value="TRANSLATION INITIATION FACTOR IF-1, CHLOROPLASTIC"/>
    <property type="match status" value="1"/>
</dbReference>
<evidence type="ECO:0000256" key="5">
    <source>
        <dbReference type="NCBIfam" id="TIGR00008"/>
    </source>
</evidence>
<comment type="function">
    <text evidence="4">One of the essential components for the initiation of protein synthesis. Stabilizes the binding of IF-2 and IF-3 on the 30S subunit to which N-formylmethionyl-tRNA(fMet) subsequently binds. Helps modulate mRNA selection, yielding the 30S pre-initiation complex (PIC). Upon addition of the 50S ribosomal subunit IF-1, IF-2 and IF-3 are released leaving the mature 70S translation initiation complex.</text>
</comment>
<dbReference type="PATRIC" id="fig|1618657.3.peg.124"/>
<keyword evidence="4" id="KW-0699">rRNA-binding</keyword>
<gene>
    <name evidence="4" type="primary">infA</name>
    <name evidence="7" type="ORF">UW74_C0009G0008</name>
</gene>
<dbReference type="Pfam" id="PF01176">
    <property type="entry name" value="eIF-1a"/>
    <property type="match status" value="1"/>
</dbReference>
<dbReference type="AlphaFoldDB" id="A0A0G1K625"/>
<reference evidence="7 8" key="1">
    <citation type="journal article" date="2015" name="Nature">
        <title>rRNA introns, odd ribosomes, and small enigmatic genomes across a large radiation of phyla.</title>
        <authorList>
            <person name="Brown C.T."/>
            <person name="Hug L.A."/>
            <person name="Thomas B.C."/>
            <person name="Sharon I."/>
            <person name="Castelle C.J."/>
            <person name="Singh A."/>
            <person name="Wilkins M.J."/>
            <person name="Williams K.H."/>
            <person name="Banfield J.F."/>
        </authorList>
    </citation>
    <scope>NUCLEOTIDE SEQUENCE [LARGE SCALE GENOMIC DNA]</scope>
</reference>
<sequence>MTENKDKTIVQGQVIEALPNATFKVILDDGREILAHLAGKMRLFYIKVLVGDKVKVEMTPYDEKRGRIIQRL</sequence>
<keyword evidence="4" id="KW-0963">Cytoplasm</keyword>
<comment type="caution">
    <text evidence="7">The sequence shown here is derived from an EMBL/GenBank/DDBJ whole genome shotgun (WGS) entry which is preliminary data.</text>
</comment>
<dbReference type="CDD" id="cd04451">
    <property type="entry name" value="S1_IF1"/>
    <property type="match status" value="1"/>
</dbReference>
<protein>
    <recommendedName>
        <fullName evidence="4 5">Translation initiation factor IF-1</fullName>
    </recommendedName>
</protein>
<accession>A0A0G1K625</accession>
<organism evidence="7 8">
    <name type="scientific">Candidatus Giovannonibacteria bacterium GW2011_GWC2_44_8</name>
    <dbReference type="NCBI Taxonomy" id="1618657"/>
    <lineage>
        <taxon>Bacteria</taxon>
        <taxon>Candidatus Giovannoniibacteriota</taxon>
    </lineage>
</organism>
<dbReference type="GO" id="GO:0043022">
    <property type="term" value="F:ribosome binding"/>
    <property type="evidence" value="ECO:0007669"/>
    <property type="project" value="UniProtKB-UniRule"/>
</dbReference>
<evidence type="ECO:0000256" key="4">
    <source>
        <dbReference type="HAMAP-Rule" id="MF_00075"/>
    </source>
</evidence>
<evidence type="ECO:0000256" key="1">
    <source>
        <dbReference type="ARBA" id="ARBA00010939"/>
    </source>
</evidence>
<feature type="domain" description="S1-like" evidence="6">
    <location>
        <begin position="1"/>
        <end position="72"/>
    </location>
</feature>
<comment type="subcellular location">
    <subcellularLocation>
        <location evidence="4">Cytoplasm</location>
    </subcellularLocation>
</comment>
<proteinExistence type="inferred from homology"/>
<dbReference type="InterPro" id="IPR012340">
    <property type="entry name" value="NA-bd_OB-fold"/>
</dbReference>
<dbReference type="HAMAP" id="MF_00075">
    <property type="entry name" value="IF_1"/>
    <property type="match status" value="1"/>
</dbReference>
<dbReference type="FunFam" id="2.40.50.140:FF:000002">
    <property type="entry name" value="Translation initiation factor IF-1"/>
    <property type="match status" value="1"/>
</dbReference>
<dbReference type="EMBL" id="LCJM01000009">
    <property type="protein sequence ID" value="KKT78948.1"/>
    <property type="molecule type" value="Genomic_DNA"/>
</dbReference>
<evidence type="ECO:0000313" key="8">
    <source>
        <dbReference type="Proteomes" id="UP000034889"/>
    </source>
</evidence>
<dbReference type="InterPro" id="IPR006196">
    <property type="entry name" value="RNA-binding_domain_S1_IF1"/>
</dbReference>
<name>A0A0G1K625_9BACT</name>
<keyword evidence="3 4" id="KW-0648">Protein biosynthesis</keyword>
<dbReference type="NCBIfam" id="TIGR00008">
    <property type="entry name" value="infA"/>
    <property type="match status" value="1"/>
</dbReference>
<dbReference type="Gene3D" id="2.40.50.140">
    <property type="entry name" value="Nucleic acid-binding proteins"/>
    <property type="match status" value="1"/>
</dbReference>
<comment type="similarity">
    <text evidence="1 4">Belongs to the IF-1 family.</text>
</comment>
<dbReference type="PROSITE" id="PS50832">
    <property type="entry name" value="S1_IF1_TYPE"/>
    <property type="match status" value="1"/>
</dbReference>
<keyword evidence="2 4" id="KW-0396">Initiation factor</keyword>
<dbReference type="SUPFAM" id="SSF50249">
    <property type="entry name" value="Nucleic acid-binding proteins"/>
    <property type="match status" value="1"/>
</dbReference>
<dbReference type="GO" id="GO:0003743">
    <property type="term" value="F:translation initiation factor activity"/>
    <property type="evidence" value="ECO:0007669"/>
    <property type="project" value="UniProtKB-UniRule"/>
</dbReference>